<organism evidence="2 3">
    <name type="scientific">Blumeria graminis f. sp. tritici</name>
    <dbReference type="NCBI Taxonomy" id="62690"/>
    <lineage>
        <taxon>Eukaryota</taxon>
        <taxon>Fungi</taxon>
        <taxon>Dikarya</taxon>
        <taxon>Ascomycota</taxon>
        <taxon>Pezizomycotina</taxon>
        <taxon>Leotiomycetes</taxon>
        <taxon>Erysiphales</taxon>
        <taxon>Erysiphaceae</taxon>
        <taxon>Blumeria</taxon>
    </lineage>
</organism>
<feature type="region of interest" description="Disordered" evidence="1">
    <location>
        <begin position="1"/>
        <end position="53"/>
    </location>
</feature>
<dbReference type="AlphaFoldDB" id="A0A9X9PQC3"/>
<evidence type="ECO:0000256" key="1">
    <source>
        <dbReference type="SAM" id="MobiDB-lite"/>
    </source>
</evidence>
<protein>
    <submittedName>
        <fullName evidence="2">Bgt-21000</fullName>
    </submittedName>
</protein>
<feature type="compositionally biased region" description="Basic and acidic residues" evidence="1">
    <location>
        <begin position="1"/>
        <end position="12"/>
    </location>
</feature>
<dbReference type="EMBL" id="LR026984">
    <property type="protein sequence ID" value="VCU38795.1"/>
    <property type="molecule type" value="Genomic_DNA"/>
</dbReference>
<proteinExistence type="predicted"/>
<accession>A0A9X9PQC3</accession>
<evidence type="ECO:0000313" key="3">
    <source>
        <dbReference type="Proteomes" id="UP000324639"/>
    </source>
</evidence>
<dbReference type="Proteomes" id="UP000324639">
    <property type="component" value="Chromosome Bgt_-01"/>
</dbReference>
<name>A0A9X9PQC3_BLUGR</name>
<feature type="compositionally biased region" description="Low complexity" evidence="1">
    <location>
        <begin position="13"/>
        <end position="29"/>
    </location>
</feature>
<gene>
    <name evidence="2" type="ORF">BGT96224V316_LOCUS52</name>
</gene>
<sequence>MTFRVPDKESESHTSFSSYHSSSPESDSSTAAIVMDREEQGQSSFRTGYGDTTGYPLAGLSRQDIQGLIELLNERKSQCTVPRSTESMRTMRRDAVLPKWNGVQLDFGFFIAEGWKRESRRTSPHS</sequence>
<evidence type="ECO:0000313" key="2">
    <source>
        <dbReference type="EMBL" id="VCU38795.1"/>
    </source>
</evidence>
<reference evidence="2 3" key="1">
    <citation type="submission" date="2018-08" db="EMBL/GenBank/DDBJ databases">
        <authorList>
            <person name="Muller C M."/>
        </authorList>
    </citation>
    <scope>NUCLEOTIDE SEQUENCE [LARGE SCALE GENOMIC DNA]</scope>
</reference>
<keyword evidence="3" id="KW-1185">Reference proteome</keyword>